<organism evidence="7 8">
    <name type="scientific">Imshaugia aleurites</name>
    <dbReference type="NCBI Taxonomy" id="172621"/>
    <lineage>
        <taxon>Eukaryota</taxon>
        <taxon>Fungi</taxon>
        <taxon>Dikarya</taxon>
        <taxon>Ascomycota</taxon>
        <taxon>Pezizomycotina</taxon>
        <taxon>Lecanoromycetes</taxon>
        <taxon>OSLEUM clade</taxon>
        <taxon>Lecanoromycetidae</taxon>
        <taxon>Lecanorales</taxon>
        <taxon>Lecanorineae</taxon>
        <taxon>Parmeliaceae</taxon>
        <taxon>Imshaugia</taxon>
    </lineage>
</organism>
<dbReference type="Proteomes" id="UP000664534">
    <property type="component" value="Unassembled WGS sequence"/>
</dbReference>
<dbReference type="PANTHER" id="PTHR45649">
    <property type="entry name" value="AMINO-ACID PERMEASE BAT1"/>
    <property type="match status" value="1"/>
</dbReference>
<dbReference type="GO" id="GO:0016020">
    <property type="term" value="C:membrane"/>
    <property type="evidence" value="ECO:0007669"/>
    <property type="project" value="UniProtKB-SubCell"/>
</dbReference>
<name>A0A8H3IQN3_9LECA</name>
<dbReference type="InterPro" id="IPR002293">
    <property type="entry name" value="AA/rel_permease1"/>
</dbReference>
<proteinExistence type="predicted"/>
<evidence type="ECO:0000256" key="4">
    <source>
        <dbReference type="ARBA" id="ARBA00022989"/>
    </source>
</evidence>
<evidence type="ECO:0000256" key="2">
    <source>
        <dbReference type="ARBA" id="ARBA00022448"/>
    </source>
</evidence>
<evidence type="ECO:0000256" key="1">
    <source>
        <dbReference type="ARBA" id="ARBA00004141"/>
    </source>
</evidence>
<evidence type="ECO:0000256" key="6">
    <source>
        <dbReference type="SAM" id="Phobius"/>
    </source>
</evidence>
<evidence type="ECO:0000256" key="5">
    <source>
        <dbReference type="ARBA" id="ARBA00023136"/>
    </source>
</evidence>
<evidence type="ECO:0000313" key="8">
    <source>
        <dbReference type="Proteomes" id="UP000664534"/>
    </source>
</evidence>
<reference evidence="7" key="1">
    <citation type="submission" date="2021-03" db="EMBL/GenBank/DDBJ databases">
        <authorList>
            <person name="Tagirdzhanova G."/>
        </authorList>
    </citation>
    <scope>NUCLEOTIDE SEQUENCE</scope>
</reference>
<keyword evidence="5 6" id="KW-0472">Membrane</keyword>
<dbReference type="OrthoDB" id="3257095at2759"/>
<evidence type="ECO:0000313" key="7">
    <source>
        <dbReference type="EMBL" id="CAF9923810.1"/>
    </source>
</evidence>
<keyword evidence="8" id="KW-1185">Reference proteome</keyword>
<accession>A0A8H3IQN3</accession>
<dbReference type="Pfam" id="PF13520">
    <property type="entry name" value="AA_permease_2"/>
    <property type="match status" value="1"/>
</dbReference>
<keyword evidence="3 6" id="KW-0812">Transmembrane</keyword>
<evidence type="ECO:0000256" key="3">
    <source>
        <dbReference type="ARBA" id="ARBA00022692"/>
    </source>
</evidence>
<dbReference type="Gene3D" id="1.20.1740.10">
    <property type="entry name" value="Amino acid/polyamine transporter I"/>
    <property type="match status" value="1"/>
</dbReference>
<feature type="transmembrane region" description="Helical" evidence="6">
    <location>
        <begin position="6"/>
        <end position="32"/>
    </location>
</feature>
<keyword evidence="2" id="KW-0813">Transport</keyword>
<dbReference type="EMBL" id="CAJPDT010000034">
    <property type="protein sequence ID" value="CAF9923810.1"/>
    <property type="molecule type" value="Genomic_DNA"/>
</dbReference>
<sequence>MEVPAGLVYGFLFCWAGYTAVVASLAELVSVAPTARGQYHWTFEPAPFRYRKFVSYITGWQVVCAWQADLAAIFYLGGTIIQGLIVFNYPKYDFQRWYGTLLLWAVIVIGGIFNTLLARLLPFVEARILITHCVGFFVVLILLIYLRPHGSAHDVFAQYLTLGNYSLRLS</sequence>
<feature type="transmembrane region" description="Helical" evidence="6">
    <location>
        <begin position="97"/>
        <end position="117"/>
    </location>
</feature>
<gene>
    <name evidence="7" type="ORF">IMSHALPRED_006023</name>
</gene>
<keyword evidence="4 6" id="KW-1133">Transmembrane helix</keyword>
<comment type="caution">
    <text evidence="7">The sequence shown here is derived from an EMBL/GenBank/DDBJ whole genome shotgun (WGS) entry which is preliminary data.</text>
</comment>
<dbReference type="PANTHER" id="PTHR45649:SF1">
    <property type="entry name" value="TRANSPORTER, PUTATIVE (EUROFUNG)-RELATED"/>
    <property type="match status" value="1"/>
</dbReference>
<dbReference type="AlphaFoldDB" id="A0A8H3IQN3"/>
<feature type="transmembrane region" description="Helical" evidence="6">
    <location>
        <begin position="129"/>
        <end position="146"/>
    </location>
</feature>
<dbReference type="GO" id="GO:0022857">
    <property type="term" value="F:transmembrane transporter activity"/>
    <property type="evidence" value="ECO:0007669"/>
    <property type="project" value="InterPro"/>
</dbReference>
<protein>
    <submittedName>
        <fullName evidence="7">Uncharacterized protein</fullName>
    </submittedName>
</protein>
<comment type="subcellular location">
    <subcellularLocation>
        <location evidence="1">Membrane</location>
        <topology evidence="1">Multi-pass membrane protein</topology>
    </subcellularLocation>
</comment>